<accession>A0A7J9P4J2</accession>
<proteinExistence type="predicted"/>
<dbReference type="AlphaFoldDB" id="A0A7J9P4J2"/>
<evidence type="ECO:0000313" key="2">
    <source>
        <dbReference type="EMBL" id="MBA2852986.1"/>
    </source>
</evidence>
<dbReference type="EMBL" id="JACDUK010000002">
    <property type="protein sequence ID" value="MBA2852986.1"/>
    <property type="molecule type" value="Genomic_DNA"/>
</dbReference>
<evidence type="ECO:0000256" key="1">
    <source>
        <dbReference type="SAM" id="Phobius"/>
    </source>
</evidence>
<keyword evidence="1" id="KW-1133">Transmembrane helix</keyword>
<feature type="transmembrane region" description="Helical" evidence="1">
    <location>
        <begin position="49"/>
        <end position="68"/>
    </location>
</feature>
<dbReference type="RefSeq" id="WP_181504133.1">
    <property type="nucleotide sequence ID" value="NZ_JACDUK010000002.1"/>
</dbReference>
<comment type="caution">
    <text evidence="2">The sequence shown here is derived from an EMBL/GenBank/DDBJ whole genome shotgun (WGS) entry which is preliminary data.</text>
</comment>
<keyword evidence="1" id="KW-0472">Membrane</keyword>
<evidence type="ECO:0000313" key="3">
    <source>
        <dbReference type="Proteomes" id="UP000522365"/>
    </source>
</evidence>
<gene>
    <name evidence="2" type="ORF">HNP89_000943</name>
</gene>
<feature type="transmembrane region" description="Helical" evidence="1">
    <location>
        <begin position="118"/>
        <end position="135"/>
    </location>
</feature>
<keyword evidence="1" id="KW-0812">Transmembrane</keyword>
<feature type="transmembrane region" description="Helical" evidence="1">
    <location>
        <begin position="26"/>
        <end position="43"/>
    </location>
</feature>
<name>A0A7J9P4J2_METMI</name>
<dbReference type="Proteomes" id="UP000522365">
    <property type="component" value="Unassembled WGS sequence"/>
</dbReference>
<organism evidence="2 3">
    <name type="scientific">Methanococcus maripaludis</name>
    <name type="common">Methanococcus deltae</name>
    <dbReference type="NCBI Taxonomy" id="39152"/>
    <lineage>
        <taxon>Archaea</taxon>
        <taxon>Methanobacteriati</taxon>
        <taxon>Methanobacteriota</taxon>
        <taxon>Methanomada group</taxon>
        <taxon>Methanococci</taxon>
        <taxon>Methanococcales</taxon>
        <taxon>Methanococcaceae</taxon>
        <taxon>Methanococcus</taxon>
    </lineage>
</organism>
<reference evidence="2 3" key="1">
    <citation type="submission" date="2020-07" db="EMBL/GenBank/DDBJ databases">
        <title>Genomic Encyclopedia of Type Strains, Phase IV (KMG-V): Genome sequencing to study the core and pangenomes of soil and plant-associated prokaryotes.</title>
        <authorList>
            <person name="Whitman W."/>
        </authorList>
    </citation>
    <scope>NUCLEOTIDE SEQUENCE [LARGE SCALE GENOMIC DNA]</scope>
    <source>
        <strain evidence="2 3">S1</strain>
    </source>
</reference>
<protein>
    <submittedName>
        <fullName evidence="2">Uncharacterized protein</fullName>
    </submittedName>
</protein>
<sequence>MDEEKLKHMEFIQNIITRMNSNSFQIKGWCITIVSAVLALYASTQKAQFILIGIFPTVLFWFLDSYYLTQERKFRGLYNEIAGITESKNDIKLFEMRPDLYCGGKYCFWSVFFSKTIFWLYLSVIAILLGLYYVFK</sequence>